<sequence length="174" mass="20192">MNKQTLLVILLLISLGINVFFLFRAERNEIEFAEVPKVDSEQVATADGDRQSLLDSIRSLVIKNSDLQYFDLQHNNTAKDYFIEQGIDNPEELVMNQILKTNTVKGKHPLIRFAPKNESFQTNKIKILNHKWAICDFSDGRLWGELLIKYYINEDKTVELTVMDDLLYPEEGRD</sequence>
<keyword evidence="1" id="KW-0812">Transmembrane</keyword>
<feature type="transmembrane region" description="Helical" evidence="1">
    <location>
        <begin position="6"/>
        <end position="23"/>
    </location>
</feature>
<evidence type="ECO:0000313" key="3">
    <source>
        <dbReference type="EMBL" id="RIY35661.1"/>
    </source>
</evidence>
<dbReference type="STRING" id="1848903.CCAND38_240009"/>
<keyword evidence="2" id="KW-0378">Hydrolase</keyword>
<evidence type="ECO:0000313" key="2">
    <source>
        <dbReference type="EMBL" id="CEN50302.1"/>
    </source>
</evidence>
<reference evidence="3 5" key="2">
    <citation type="submission" date="2017-08" db="EMBL/GenBank/DDBJ databases">
        <title>Capnocytophaga canis 17-158 assembly.</title>
        <authorList>
            <person name="Gulvik C.A."/>
        </authorList>
    </citation>
    <scope>NUCLEOTIDE SEQUENCE [LARGE SCALE GENOMIC DNA]</scope>
    <source>
        <strain evidence="3 5">17-158</strain>
    </source>
</reference>
<organism evidence="2 4">
    <name type="scientific">Capnocytophaga canis</name>
    <dbReference type="NCBI Taxonomy" id="1848903"/>
    <lineage>
        <taxon>Bacteria</taxon>
        <taxon>Pseudomonadati</taxon>
        <taxon>Bacteroidota</taxon>
        <taxon>Flavobacteriia</taxon>
        <taxon>Flavobacteriales</taxon>
        <taxon>Flavobacteriaceae</taxon>
        <taxon>Capnocytophaga</taxon>
    </lineage>
</organism>
<dbReference type="OrthoDB" id="1451701at2"/>
<dbReference type="RefSeq" id="WP_052458400.1">
    <property type="nucleotide sequence ID" value="NZ_CDOH01000129.1"/>
</dbReference>
<name>A0A0B7I469_9FLAO</name>
<keyword evidence="1" id="KW-0472">Membrane</keyword>
<protein>
    <submittedName>
        <fullName evidence="2 3">Hydrolase</fullName>
    </submittedName>
</protein>
<proteinExistence type="predicted"/>
<dbReference type="Proteomes" id="UP000265497">
    <property type="component" value="Unassembled WGS sequence"/>
</dbReference>
<evidence type="ECO:0000313" key="5">
    <source>
        <dbReference type="Proteomes" id="UP000265497"/>
    </source>
</evidence>
<dbReference type="EMBL" id="NSDI01000010">
    <property type="protein sequence ID" value="RIY35661.1"/>
    <property type="molecule type" value="Genomic_DNA"/>
</dbReference>
<dbReference type="GO" id="GO:0016787">
    <property type="term" value="F:hydrolase activity"/>
    <property type="evidence" value="ECO:0007669"/>
    <property type="project" value="UniProtKB-KW"/>
</dbReference>
<evidence type="ECO:0000313" key="4">
    <source>
        <dbReference type="Proteomes" id="UP000038200"/>
    </source>
</evidence>
<dbReference type="Proteomes" id="UP000038200">
    <property type="component" value="Unassembled WGS sequence"/>
</dbReference>
<accession>A0A0B7I469</accession>
<gene>
    <name evidence="2" type="ORF">CCAND93_110023</name>
    <name evidence="3" type="ORF">CKY20_09850</name>
</gene>
<dbReference type="EMBL" id="CDOL01000013">
    <property type="protein sequence ID" value="CEN50302.1"/>
    <property type="molecule type" value="Genomic_DNA"/>
</dbReference>
<dbReference type="AlphaFoldDB" id="A0A0B7I469"/>
<reference evidence="2 4" key="1">
    <citation type="submission" date="2015-01" db="EMBL/GenBank/DDBJ databases">
        <authorList>
            <person name="MANFREDI Pablo"/>
        </authorList>
    </citation>
    <scope>NUCLEOTIDE SEQUENCE [LARGE SCALE GENOMIC DNA]</scope>
    <source>
        <strain evidence="2 4">CcD93</strain>
    </source>
</reference>
<keyword evidence="1" id="KW-1133">Transmembrane helix</keyword>
<evidence type="ECO:0000256" key="1">
    <source>
        <dbReference type="SAM" id="Phobius"/>
    </source>
</evidence>